<feature type="compositionally biased region" description="Low complexity" evidence="1">
    <location>
        <begin position="49"/>
        <end position="65"/>
    </location>
</feature>
<dbReference type="PANTHER" id="PTHR38221:SF1">
    <property type="entry name" value="OVULE PROTEIN"/>
    <property type="match status" value="1"/>
</dbReference>
<feature type="compositionally biased region" description="Basic and acidic residues" evidence="1">
    <location>
        <begin position="123"/>
        <end position="141"/>
    </location>
</feature>
<proteinExistence type="predicted"/>
<sequence>MGSSTFFLYTRKMEDPFSCLISHCKPTASQEEKLRKCPFARESEEHSDSLSSSPAPASPEPTAIAMVSLPDTDSVGQSDSLDKEVYQTPPEHGNSSSQPYLSGSEELRPASAAATLCSQSDSSWDKRASAADEDGKEHHGIVDLGTECDNLGFSEPPEVNCVGEGSDSGIKDPIHVGRGINFEESEFLNGDNNEYPSKRIRVLGEDLGVESPTMYVGETEPNAIKVQDDDSVNADMMGLESEEKIMADTVDSYVNAGDISVCENGSSIFEGKKSAADIEKHAPIDEKGKDDDVAKGEKERRAVGRRELPLSLKGGEKSVGGEEETGRRHSKNGSSSFKDIVKVLAVLLGTGDGDDGVEGAGLLETAQSRGWDFPKPRWWPPEGFDG</sequence>
<comment type="caution">
    <text evidence="2">The sequence shown here is derived from an EMBL/GenBank/DDBJ whole genome shotgun (WGS) entry which is preliminary data.</text>
</comment>
<feature type="compositionally biased region" description="Basic and acidic residues" evidence="1">
    <location>
        <begin position="280"/>
        <end position="327"/>
    </location>
</feature>
<dbReference type="AlphaFoldDB" id="A0A328DF84"/>
<feature type="region of interest" description="Disordered" evidence="1">
    <location>
        <begin position="27"/>
        <end position="143"/>
    </location>
</feature>
<feature type="compositionally biased region" description="Basic and acidic residues" evidence="1">
    <location>
        <begin position="30"/>
        <end position="48"/>
    </location>
</feature>
<accession>A0A328DF84</accession>
<name>A0A328DF84_9ASTE</name>
<dbReference type="EMBL" id="NQVE01000143">
    <property type="protein sequence ID" value="RAL44542.1"/>
    <property type="molecule type" value="Genomic_DNA"/>
</dbReference>
<dbReference type="Proteomes" id="UP000249390">
    <property type="component" value="Unassembled WGS sequence"/>
</dbReference>
<reference evidence="2 3" key="1">
    <citation type="submission" date="2018-06" db="EMBL/GenBank/DDBJ databases">
        <title>The Genome of Cuscuta australis (Dodder) Provides Insight into the Evolution of Plant Parasitism.</title>
        <authorList>
            <person name="Liu H."/>
        </authorList>
    </citation>
    <scope>NUCLEOTIDE SEQUENCE [LARGE SCALE GENOMIC DNA]</scope>
    <source>
        <strain evidence="3">cv. Yunnan</strain>
        <tissue evidence="2">Vines</tissue>
    </source>
</reference>
<protein>
    <submittedName>
        <fullName evidence="2">Uncharacterized protein</fullName>
    </submittedName>
</protein>
<keyword evidence="3" id="KW-1185">Reference proteome</keyword>
<feature type="region of interest" description="Disordered" evidence="1">
    <location>
        <begin position="280"/>
        <end position="334"/>
    </location>
</feature>
<organism evidence="2 3">
    <name type="scientific">Cuscuta australis</name>
    <dbReference type="NCBI Taxonomy" id="267555"/>
    <lineage>
        <taxon>Eukaryota</taxon>
        <taxon>Viridiplantae</taxon>
        <taxon>Streptophyta</taxon>
        <taxon>Embryophyta</taxon>
        <taxon>Tracheophyta</taxon>
        <taxon>Spermatophyta</taxon>
        <taxon>Magnoliopsida</taxon>
        <taxon>eudicotyledons</taxon>
        <taxon>Gunneridae</taxon>
        <taxon>Pentapetalae</taxon>
        <taxon>asterids</taxon>
        <taxon>lamiids</taxon>
        <taxon>Solanales</taxon>
        <taxon>Convolvulaceae</taxon>
        <taxon>Cuscuteae</taxon>
        <taxon>Cuscuta</taxon>
        <taxon>Cuscuta subgen. Grammica</taxon>
        <taxon>Cuscuta sect. Cleistogrammica</taxon>
    </lineage>
</organism>
<evidence type="ECO:0000256" key="1">
    <source>
        <dbReference type="SAM" id="MobiDB-lite"/>
    </source>
</evidence>
<evidence type="ECO:0000313" key="3">
    <source>
        <dbReference type="Proteomes" id="UP000249390"/>
    </source>
</evidence>
<dbReference type="PANTHER" id="PTHR38221">
    <property type="entry name" value="BNAA04G14260D PROTEIN"/>
    <property type="match status" value="1"/>
</dbReference>
<gene>
    <name evidence="2" type="ORF">DM860_011819</name>
</gene>
<evidence type="ECO:0000313" key="2">
    <source>
        <dbReference type="EMBL" id="RAL44542.1"/>
    </source>
</evidence>